<sequence>MPGLPDFPAHGTLTFAFDAALKGAPLPAGLTATDPAEAERRFAVYRNNVATSLIEALARRFPVIRRLVGAEFFAAMARIYAEDHRPTSPVLLEWGQSFPDFLAGFAPLKGYPYMADVARIEYARGLAFHSADAPPMDPVRLAGADPYALRLRLAPSVRVLHLGHPAVSIWLQNQPGTAPGTVAPAGAEIALILRDRAFNVPVRPVTGAEARMVEGLGRGETLGVAAEAAVAADPDHDPQPLLLYLIGSGAITDLQETE</sequence>
<comment type="caution">
    <text evidence="2">The sequence shown here is derived from an EMBL/GenBank/DDBJ whole genome shotgun (WGS) entry which is preliminary data.</text>
</comment>
<dbReference type="Pfam" id="PF09836">
    <property type="entry name" value="DUF2063"/>
    <property type="match status" value="1"/>
</dbReference>
<protein>
    <submittedName>
        <fullName evidence="2">DUF2063 domain-containing protein</fullName>
    </submittedName>
</protein>
<keyword evidence="3" id="KW-1185">Reference proteome</keyword>
<gene>
    <name evidence="2" type="ORF">G5V65_02245</name>
</gene>
<evidence type="ECO:0000313" key="3">
    <source>
        <dbReference type="Proteomes" id="UP000474758"/>
    </source>
</evidence>
<evidence type="ECO:0000259" key="1">
    <source>
        <dbReference type="Pfam" id="PF09836"/>
    </source>
</evidence>
<proteinExistence type="predicted"/>
<dbReference type="EMBL" id="JAALFE010000001">
    <property type="protein sequence ID" value="NGQ89702.1"/>
    <property type="molecule type" value="Genomic_DNA"/>
</dbReference>
<accession>A0A6M1TUR2</accession>
<dbReference type="InterPro" id="IPR044922">
    <property type="entry name" value="DUF2063_N_sf"/>
</dbReference>
<dbReference type="RefSeq" id="WP_165046782.1">
    <property type="nucleotide sequence ID" value="NZ_JAALFE010000001.1"/>
</dbReference>
<evidence type="ECO:0000313" key="2">
    <source>
        <dbReference type="EMBL" id="NGQ89702.1"/>
    </source>
</evidence>
<dbReference type="Proteomes" id="UP000474758">
    <property type="component" value="Unassembled WGS sequence"/>
</dbReference>
<feature type="domain" description="Putative DNA-binding" evidence="1">
    <location>
        <begin position="17"/>
        <end position="102"/>
    </location>
</feature>
<reference evidence="2 3" key="1">
    <citation type="submission" date="2020-02" db="EMBL/GenBank/DDBJ databases">
        <title>Rhodobacter translucens sp. nov., a novel bacterium isolated from activated sludge.</title>
        <authorList>
            <person name="Liu J."/>
        </authorList>
    </citation>
    <scope>NUCLEOTIDE SEQUENCE [LARGE SCALE GENOMIC DNA]</scope>
    <source>
        <strain evidence="2 3">HX-7-19</strain>
    </source>
</reference>
<dbReference type="AlphaFoldDB" id="A0A6M1TUR2"/>
<organism evidence="2 3">
    <name type="scientific">Paragemmobacter kunshanensis</name>
    <dbReference type="NCBI Taxonomy" id="2583234"/>
    <lineage>
        <taxon>Bacteria</taxon>
        <taxon>Pseudomonadati</taxon>
        <taxon>Pseudomonadota</taxon>
        <taxon>Alphaproteobacteria</taxon>
        <taxon>Rhodobacterales</taxon>
        <taxon>Paracoccaceae</taxon>
        <taxon>Paragemmobacter</taxon>
    </lineage>
</organism>
<name>A0A6M1TUR2_9RHOB</name>
<dbReference type="InterPro" id="IPR018640">
    <property type="entry name" value="DUF2063"/>
</dbReference>
<dbReference type="Gene3D" id="1.10.150.690">
    <property type="entry name" value="DUF2063"/>
    <property type="match status" value="1"/>
</dbReference>